<dbReference type="GeneID" id="119729546"/>
<dbReference type="GO" id="GO:0000272">
    <property type="term" value="P:polysaccharide catabolic process"/>
    <property type="evidence" value="ECO:0007669"/>
    <property type="project" value="UniProtKB-KW"/>
</dbReference>
<dbReference type="PROSITE" id="PS52008">
    <property type="entry name" value="GH81"/>
    <property type="match status" value="1"/>
</dbReference>
<evidence type="ECO:0000256" key="2">
    <source>
        <dbReference type="ARBA" id="ARBA00010730"/>
    </source>
</evidence>
<dbReference type="OrthoDB" id="4473401at2759"/>
<keyword evidence="6" id="KW-0326">Glycosidase</keyword>
<evidence type="ECO:0000256" key="5">
    <source>
        <dbReference type="ARBA" id="ARBA00023277"/>
    </source>
</evidence>
<dbReference type="RefSeq" id="XP_038058080.1">
    <property type="nucleotide sequence ID" value="XM_038202152.1"/>
</dbReference>
<dbReference type="Pfam" id="PF17652">
    <property type="entry name" value="Glyco_hydro81C"/>
    <property type="match status" value="1"/>
</dbReference>
<dbReference type="EC" id="3.2.1.39" evidence="3"/>
<keyword evidence="7" id="KW-0961">Cell wall biogenesis/degradation</keyword>
<reference evidence="12" key="1">
    <citation type="submission" date="2022-11" db="UniProtKB">
        <authorList>
            <consortium name="EnsemblMetazoa"/>
        </authorList>
    </citation>
    <scope>IDENTIFICATION</scope>
</reference>
<keyword evidence="8" id="KW-0624">Polysaccharide degradation</keyword>
<evidence type="ECO:0000256" key="6">
    <source>
        <dbReference type="ARBA" id="ARBA00023295"/>
    </source>
</evidence>
<dbReference type="InterPro" id="IPR040720">
    <property type="entry name" value="GH81_C"/>
</dbReference>
<evidence type="ECO:0000256" key="3">
    <source>
        <dbReference type="ARBA" id="ARBA00012780"/>
    </source>
</evidence>
<evidence type="ECO:0000313" key="12">
    <source>
        <dbReference type="EnsemblMetazoa" id="XP_038058080.1"/>
    </source>
</evidence>
<evidence type="ECO:0000256" key="10">
    <source>
        <dbReference type="SAM" id="Phobius"/>
    </source>
</evidence>
<organism evidence="12 13">
    <name type="scientific">Patiria miniata</name>
    <name type="common">Bat star</name>
    <name type="synonym">Asterina miniata</name>
    <dbReference type="NCBI Taxonomy" id="46514"/>
    <lineage>
        <taxon>Eukaryota</taxon>
        <taxon>Metazoa</taxon>
        <taxon>Echinodermata</taxon>
        <taxon>Eleutherozoa</taxon>
        <taxon>Asterozoa</taxon>
        <taxon>Asteroidea</taxon>
        <taxon>Valvatacea</taxon>
        <taxon>Valvatida</taxon>
        <taxon>Asterinidae</taxon>
        <taxon>Patiria</taxon>
    </lineage>
</organism>
<keyword evidence="5" id="KW-0119">Carbohydrate metabolism</keyword>
<dbReference type="InterPro" id="IPR005200">
    <property type="entry name" value="Endo-beta-glucanase"/>
</dbReference>
<comment type="similarity">
    <text evidence="2">Belongs to the glycosyl hydrolase 81 family.</text>
</comment>
<dbReference type="AlphaFoldDB" id="A0A914A339"/>
<sequence length="1121" mass="123953">MARAEIPTDDPKVTDPASTYEEVGFEDPELAKKESDSQLKRESCQKWVLLIIATALVMTTIILILYFGINNPGPTLPEREEDRGRLPATCTLLHDTALSTVDPTKYFEESTLLNDVAPPQRTGSLRDAGALPTGHFACNQINHGPLKPIRQFPHSALMTKEGITYEAYTLDRWNQTARQDPFYQLTPGKNGAPWEKIVSMGTNLKQMVSGPDGAPLAAFTGSSGIRIGIKDAGEPMLTDFGEMYANFLYTDTEGGTMELPIVRGSAMLTHLFTQANPVVSPLCLVAVNGQDVGFGCPEERSVADRGTGYVRATCSRPNQTMEIALQVHFTKAITEVADVQWAATEEGRWASDRAMHTCDSTTCDMDDTGHNVNITVPANGEGMMFYAVNVIDYYVMPGHGYGNEYWVNIPGRVHCSDAGSGLFEASGTRQPVWFYGSAGVSGQCDGSRRVDITVSLSHPAGGLEEIQYIVARTNLWDGSLPWLTCLTSSCTLSAGGTTVTISVLVTYDDVSYAVNVISQYVTEAVPFNWRRQPEMIRCDGQPVNPTAGQTVEITGKSFDFELSEPRRQTGPSPGGTRKFVAYFSEEMKLTFPVDGSPGVFSPTGDGTEKFTGVMQLVYAGSGPKGDLSTARNLDQYAGVYSYKPKTRFCTEDDKGYISFDWNKQGGDFFGQNPKENILTVVLPHQESLLPKENLVDTPFVFKGHVGDVWVMEEDLPRASMEPDPEAIQRIKDDPDKLKDIKEAMDKDAAHQQLFIDCSKSSEPQSYWAGKSIGMVARLASISRALGTDHYTELEKPLRKCLDMWLGLKCGLSEVNSFRYDTVWGGLFIRSADPGQPVYPYTNFGFVSYADHHFHLGYWMYAIAYYATYHKDWAMEEENYDRIMTLARDVGNPSKADGFFPTVRQKDWYLGSSWATGIGGEARQEESSSEAINGYHALAALGEALGHSALRAIGQLTLATEIRATRHYWHVRPYNQHLFPPLIREYGVIGQLQEDGIFYYMLNWACAPDQFPQTHACIVGIQLLPITAVSHLYMDKEWALNVQDICRWAIDPTTAPGATTLDPRYNLDPVSTNWSSFCYALISKCDPETQAEAAEYIKSLETSQLEPGTGLASTLLFIYESA</sequence>
<evidence type="ECO:0000256" key="4">
    <source>
        <dbReference type="ARBA" id="ARBA00022801"/>
    </source>
</evidence>
<protein>
    <recommendedName>
        <fullName evidence="3">glucan endo-1,3-beta-D-glucosidase</fullName>
        <ecNumber evidence="3">3.2.1.39</ecNumber>
    </recommendedName>
</protein>
<keyword evidence="10" id="KW-1133">Transmembrane helix</keyword>
<dbReference type="EnsemblMetazoa" id="XM_038202152.1">
    <property type="protein sequence ID" value="XP_038058080.1"/>
    <property type="gene ID" value="LOC119729546"/>
</dbReference>
<keyword evidence="10" id="KW-0472">Membrane</keyword>
<evidence type="ECO:0000313" key="13">
    <source>
        <dbReference type="Proteomes" id="UP000887568"/>
    </source>
</evidence>
<dbReference type="GO" id="GO:0071555">
    <property type="term" value="P:cell wall organization"/>
    <property type="evidence" value="ECO:0007669"/>
    <property type="project" value="UniProtKB-KW"/>
</dbReference>
<evidence type="ECO:0000256" key="1">
    <source>
        <dbReference type="ARBA" id="ARBA00000382"/>
    </source>
</evidence>
<accession>A0A914A339</accession>
<proteinExistence type="inferred from homology"/>
<dbReference type="PANTHER" id="PTHR31983">
    <property type="entry name" value="ENDO-1,3(4)-BETA-GLUCANASE 1"/>
    <property type="match status" value="1"/>
</dbReference>
<evidence type="ECO:0000256" key="9">
    <source>
        <dbReference type="SAM" id="MobiDB-lite"/>
    </source>
</evidence>
<comment type="catalytic activity">
    <reaction evidence="1">
        <text>Hydrolysis of (1-&gt;3)-beta-D-glucosidic linkages in (1-&gt;3)-beta-D-glucans.</text>
        <dbReference type="EC" id="3.2.1.39"/>
    </reaction>
</comment>
<feature type="region of interest" description="Disordered" evidence="9">
    <location>
        <begin position="1"/>
        <end position="29"/>
    </location>
</feature>
<keyword evidence="13" id="KW-1185">Reference proteome</keyword>
<feature type="transmembrane region" description="Helical" evidence="10">
    <location>
        <begin position="47"/>
        <end position="69"/>
    </location>
</feature>
<evidence type="ECO:0000256" key="8">
    <source>
        <dbReference type="ARBA" id="ARBA00023326"/>
    </source>
</evidence>
<evidence type="ECO:0000256" key="7">
    <source>
        <dbReference type="ARBA" id="ARBA00023316"/>
    </source>
</evidence>
<dbReference type="PANTHER" id="PTHR31983:SF0">
    <property type="entry name" value="GLUCAN ENDO-1,3-BETA-D-GLUCOSIDASE 2"/>
    <property type="match status" value="1"/>
</dbReference>
<name>A0A914A339_PATMI</name>
<dbReference type="Proteomes" id="UP000887568">
    <property type="component" value="Unplaced"/>
</dbReference>
<evidence type="ECO:0000259" key="11">
    <source>
        <dbReference type="Pfam" id="PF17652"/>
    </source>
</evidence>
<keyword evidence="4" id="KW-0378">Hydrolase</keyword>
<feature type="domain" description="Glycosyl hydrolase family 81 C-terminal" evidence="11">
    <location>
        <begin position="746"/>
        <end position="1089"/>
    </location>
</feature>
<keyword evidence="10" id="KW-0812">Transmembrane</keyword>
<dbReference type="GO" id="GO:0052861">
    <property type="term" value="F:endo-1,3(4)-beta-glucanase activity"/>
    <property type="evidence" value="ECO:0007669"/>
    <property type="project" value="InterPro"/>
</dbReference>
<dbReference type="OMA" id="ACNQINH"/>
<dbReference type="GO" id="GO:0042973">
    <property type="term" value="F:glucan endo-1,3-beta-D-glucosidase activity"/>
    <property type="evidence" value="ECO:0007669"/>
    <property type="project" value="UniProtKB-EC"/>
</dbReference>